<dbReference type="InterPro" id="IPR006665">
    <property type="entry name" value="OmpA-like"/>
</dbReference>
<name>A0ABT8PNG2_9BURK</name>
<evidence type="ECO:0000313" key="3">
    <source>
        <dbReference type="EMBL" id="MDN7936623.1"/>
    </source>
</evidence>
<dbReference type="RefSeq" id="WP_301757705.1">
    <property type="nucleotide sequence ID" value="NZ_JAUJSQ010000033.1"/>
</dbReference>
<evidence type="ECO:0000313" key="4">
    <source>
        <dbReference type="Proteomes" id="UP001171606"/>
    </source>
</evidence>
<protein>
    <recommendedName>
        <fullName evidence="2">OmpA-like domain-containing protein</fullName>
    </recommendedName>
</protein>
<keyword evidence="4" id="KW-1185">Reference proteome</keyword>
<organism evidence="3 4">
    <name type="scientific">Burkholderia metallica</name>
    <dbReference type="NCBI Taxonomy" id="488729"/>
    <lineage>
        <taxon>Bacteria</taxon>
        <taxon>Pseudomonadati</taxon>
        <taxon>Pseudomonadota</taxon>
        <taxon>Betaproteobacteria</taxon>
        <taxon>Burkholderiales</taxon>
        <taxon>Burkholderiaceae</taxon>
        <taxon>Burkholderia</taxon>
        <taxon>Burkholderia cepacia complex</taxon>
    </lineage>
</organism>
<evidence type="ECO:0000256" key="1">
    <source>
        <dbReference type="SAM" id="SignalP"/>
    </source>
</evidence>
<gene>
    <name evidence="3" type="ORF">QZM52_35660</name>
</gene>
<dbReference type="InterPro" id="IPR036737">
    <property type="entry name" value="OmpA-like_sf"/>
</dbReference>
<reference evidence="3" key="1">
    <citation type="submission" date="2023-07" db="EMBL/GenBank/DDBJ databases">
        <title>A collection of bacterial strains from the Burkholderia cepacia Research Laboratory and Repository.</title>
        <authorList>
            <person name="Lipuma J."/>
            <person name="Spilker T."/>
            <person name="Caverly L."/>
        </authorList>
    </citation>
    <scope>NUCLEOTIDE SEQUENCE</scope>
    <source>
        <strain evidence="3">AU42020</strain>
    </source>
</reference>
<evidence type="ECO:0000259" key="2">
    <source>
        <dbReference type="Pfam" id="PF00691"/>
    </source>
</evidence>
<keyword evidence="1" id="KW-0732">Signal</keyword>
<dbReference type="Gene3D" id="3.30.1330.60">
    <property type="entry name" value="OmpA-like domain"/>
    <property type="match status" value="1"/>
</dbReference>
<comment type="caution">
    <text evidence="3">The sequence shown here is derived from an EMBL/GenBank/DDBJ whole genome shotgun (WGS) entry which is preliminary data.</text>
</comment>
<dbReference type="SUPFAM" id="SSF103088">
    <property type="entry name" value="OmpA-like"/>
    <property type="match status" value="1"/>
</dbReference>
<proteinExistence type="predicted"/>
<dbReference type="Pfam" id="PF00691">
    <property type="entry name" value="OmpA"/>
    <property type="match status" value="1"/>
</dbReference>
<feature type="chain" id="PRO_5046077175" description="OmpA-like domain-containing protein" evidence="1">
    <location>
        <begin position="46"/>
        <end position="173"/>
    </location>
</feature>
<sequence length="173" mass="18929">MDNFSADASQKKNRQWRSGTRTILLGISCALISLSALCASSATFACSFALQYQGKLERDVVSISNSDRIALASLLITVRSSVANDGPVVIYGYADERERNPVVVALSRANAVRSYLLDLDVSKDRINIESKIWRRDSVVPAGKRNQIEVEFIPECSPGSCENPCGIAFPVQEQ</sequence>
<dbReference type="EMBL" id="JAUJSQ010000033">
    <property type="protein sequence ID" value="MDN7936623.1"/>
    <property type="molecule type" value="Genomic_DNA"/>
</dbReference>
<dbReference type="Proteomes" id="UP001171606">
    <property type="component" value="Unassembled WGS sequence"/>
</dbReference>
<feature type="domain" description="OmpA-like" evidence="2">
    <location>
        <begin position="61"/>
        <end position="133"/>
    </location>
</feature>
<feature type="signal peptide" evidence="1">
    <location>
        <begin position="1"/>
        <end position="45"/>
    </location>
</feature>
<accession>A0ABT8PNG2</accession>